<evidence type="ECO:0000313" key="1">
    <source>
        <dbReference type="EMBL" id="GMA90726.1"/>
    </source>
</evidence>
<organism evidence="1 2">
    <name type="scientific">Homoserinibacter gongjuensis</name>
    <dbReference type="NCBI Taxonomy" id="1162968"/>
    <lineage>
        <taxon>Bacteria</taxon>
        <taxon>Bacillati</taxon>
        <taxon>Actinomycetota</taxon>
        <taxon>Actinomycetes</taxon>
        <taxon>Micrococcales</taxon>
        <taxon>Microbacteriaceae</taxon>
        <taxon>Homoserinibacter</taxon>
    </lineage>
</organism>
<reference evidence="2" key="1">
    <citation type="journal article" date="2019" name="Int. J. Syst. Evol. Microbiol.">
        <title>The Global Catalogue of Microorganisms (GCM) 10K type strain sequencing project: providing services to taxonomists for standard genome sequencing and annotation.</title>
        <authorList>
            <consortium name="The Broad Institute Genomics Platform"/>
            <consortium name="The Broad Institute Genome Sequencing Center for Infectious Disease"/>
            <person name="Wu L."/>
            <person name="Ma J."/>
        </authorList>
    </citation>
    <scope>NUCLEOTIDE SEQUENCE [LARGE SCALE GENOMIC DNA]</scope>
    <source>
        <strain evidence="2">NBRC 108755</strain>
    </source>
</reference>
<protein>
    <submittedName>
        <fullName evidence="1">Uncharacterized protein</fullName>
    </submittedName>
</protein>
<keyword evidence="2" id="KW-1185">Reference proteome</keyword>
<gene>
    <name evidence="1" type="ORF">GCM10025869_12550</name>
</gene>
<sequence length="217" mass="20353">MHSLSSGVTQVVDPVVAPLPDARELPVVGGLVGEVVDSRPVSTVTAPVSGLVDSLLGDTVGSLPVLGGVLGDTPLGSVTQPVSGVVDGTLGQLAGTAGDADAAPAAPGVDSGTIASGAAAVLGSALVGFAGDLPFISHAGDLAVVGAVGAEGLFHGPVSAPGDLTPTSAVTAGGPPIGLAAAVLGAGLLFVLACGRLGAAGVRAHPSPVFATDTSPD</sequence>
<dbReference type="RefSeq" id="WP_284298626.1">
    <property type="nucleotide sequence ID" value="NZ_BSVA01000001.1"/>
</dbReference>
<comment type="caution">
    <text evidence="1">The sequence shown here is derived from an EMBL/GenBank/DDBJ whole genome shotgun (WGS) entry which is preliminary data.</text>
</comment>
<dbReference type="Proteomes" id="UP001157069">
    <property type="component" value="Unassembled WGS sequence"/>
</dbReference>
<dbReference type="EMBL" id="BSVA01000001">
    <property type="protein sequence ID" value="GMA90726.1"/>
    <property type="molecule type" value="Genomic_DNA"/>
</dbReference>
<proteinExistence type="predicted"/>
<evidence type="ECO:0000313" key="2">
    <source>
        <dbReference type="Proteomes" id="UP001157069"/>
    </source>
</evidence>
<accession>A0ABQ6JVR3</accession>
<name>A0ABQ6JVR3_9MICO</name>